<feature type="compositionally biased region" description="Acidic residues" evidence="6">
    <location>
        <begin position="2483"/>
        <end position="2494"/>
    </location>
</feature>
<dbReference type="CDD" id="cd18793">
    <property type="entry name" value="SF2_C_SNF"/>
    <property type="match status" value="1"/>
</dbReference>
<feature type="compositionally biased region" description="Basic and acidic residues" evidence="6">
    <location>
        <begin position="2317"/>
        <end position="2336"/>
    </location>
</feature>
<proteinExistence type="predicted"/>
<dbReference type="InterPro" id="IPR027417">
    <property type="entry name" value="P-loop_NTPase"/>
</dbReference>
<dbReference type="Pfam" id="PF00176">
    <property type="entry name" value="SNF2-rel_dom"/>
    <property type="match status" value="1"/>
</dbReference>
<reference evidence="8 9" key="1">
    <citation type="journal article" date="2018" name="Front. Microbiol.">
        <title>Prospects for Fungal Bioremediation of Acidic Radioactive Waste Sites: Characterization and Genome Sequence of Rhodotorula taiwanensis MD1149.</title>
        <authorList>
            <person name="Tkavc R."/>
            <person name="Matrosova V.Y."/>
            <person name="Grichenko O.E."/>
            <person name="Gostincar C."/>
            <person name="Volpe R.P."/>
            <person name="Klimenkova P."/>
            <person name="Gaidamakova E.K."/>
            <person name="Zhou C.E."/>
            <person name="Stewart B.J."/>
            <person name="Lyman M.G."/>
            <person name="Malfatti S.A."/>
            <person name="Rubinfeld B."/>
            <person name="Courtot M."/>
            <person name="Singh J."/>
            <person name="Dalgard C.L."/>
            <person name="Hamilton T."/>
            <person name="Frey K.G."/>
            <person name="Gunde-Cimerman N."/>
            <person name="Dugan L."/>
            <person name="Daly M.J."/>
        </authorList>
    </citation>
    <scope>NUCLEOTIDE SEQUENCE [LARGE SCALE GENOMIC DNA]</scope>
    <source>
        <strain evidence="8 9">MD1149</strain>
    </source>
</reference>
<dbReference type="GO" id="GO:0032259">
    <property type="term" value="P:methylation"/>
    <property type="evidence" value="ECO:0007669"/>
    <property type="project" value="UniProtKB-KW"/>
</dbReference>
<dbReference type="GO" id="GO:0005634">
    <property type="term" value="C:nucleus"/>
    <property type="evidence" value="ECO:0007669"/>
    <property type="project" value="TreeGrafter"/>
</dbReference>
<dbReference type="PANTHER" id="PTHR45626">
    <property type="entry name" value="TRANSCRIPTION TERMINATION FACTOR 2-RELATED"/>
    <property type="match status" value="1"/>
</dbReference>
<feature type="compositionally biased region" description="Polar residues" evidence="6">
    <location>
        <begin position="2552"/>
        <end position="2568"/>
    </location>
</feature>
<dbReference type="GO" id="GO:0006281">
    <property type="term" value="P:DNA repair"/>
    <property type="evidence" value="ECO:0007669"/>
    <property type="project" value="TreeGrafter"/>
</dbReference>
<dbReference type="GO" id="GO:0008094">
    <property type="term" value="F:ATP-dependent activity, acting on DNA"/>
    <property type="evidence" value="ECO:0007669"/>
    <property type="project" value="TreeGrafter"/>
</dbReference>
<evidence type="ECO:0000256" key="4">
    <source>
        <dbReference type="ARBA" id="ARBA00022801"/>
    </source>
</evidence>
<keyword evidence="1" id="KW-0489">Methyltransferase</keyword>
<dbReference type="Gene3D" id="3.40.50.10810">
    <property type="entry name" value="Tandem AAA-ATPase domain"/>
    <property type="match status" value="1"/>
</dbReference>
<feature type="compositionally biased region" description="Low complexity" evidence="6">
    <location>
        <begin position="2432"/>
        <end position="2444"/>
    </location>
</feature>
<feature type="domain" description="Helicase C-terminal" evidence="7">
    <location>
        <begin position="1876"/>
        <end position="2038"/>
    </location>
</feature>
<sequence>MAPRKKAVKAVSYNSDSDEDQNEARGGKGEQLDLNLPPLNKLDDIFAHMISTQSDKLATLFKDLGRPLRVATMCSGTESPILALRLMFRALEAQKGVHAEVDHVFSAEIEPFKQAYIERNFAPPLLFRDVTELPNDEARTAYGSFAKVPGNVDMLVAGTSCVDFSNLNAKQKSLSDDGESGRTFFAMLNWVKKHRPKVVIQENVSGAPWVKIEATFAEIGYAAKSVRLDTKKYYIPHTRTRGYLVAFPDDNVKENFFGKKNQDVLSPTDMADKWVHKVKAAERVASVPTEAFLLNSDDPRVHRARQELAHQKVNADGKKRDAVDWGRCEVRHSIQRQKEKLGNKRPLTDWQDGGAKPKLPDGAWQDWAEAQTERVTDLMDISFLRQAKLGVDISYKSAIWNLSQNVDRTTASKVFGVTPCLTPNMIPYLTNRGGPVVGIEALALQGLPIEELLLTRENTDQLADLAGNAMSSTVVGTAILCALTIAGHTLDRDAKKKEDEDKDGDAVMTEDSNKKSDTPTDEDLEARFRGESRLVEHPVDLASHKSAPVDLLDRAHRSARKCTCEGRQGVAVHPISTCAGCGYSSCKVHQGKPEHHYVDAQLKREDPSKFEADLRELLPMRLTVPGFDRESVTKVVEQARERGTPINKKIVDRYVDVVVDALDKAEFHFHHVDRREFWTASYGADRARLELFFGQAGMEWRMYALPPAGLAALDSLRVAFEQPIAHLKVAAGSTDLLNGSWSFSMPLSSSSTSIQLGFEFDEDDAKNDSWRKRLGLVDFQNERSPLRIKVTYKGDDSLLERPFNGTYLREDKCGTAMCALYRRVEPEEKTPLYFFFDPSAYLENVHDRFVFAETCSRVMTARPLIASLQPQWRLNPFKVKNERSDDEIAEPYDPDMNPSIAISSAWVTLEGSKIVAGGADVNDASSFATIKSGVELSVAEHQCEQAELLLTAQVPLAKSPSSVWANEHWHDVDLQHEGPDVFSKLGWMLSRIPEWDTLREWQAVEDGTAPEEVCQRCAPNSPQIQWIRQFKLKSGPKGDSWDASIAAREDGKQAASYEMSLKNRPAPVVVHTRQLGSEFQFKAGLNAVSLAHRALAQLPAHKTLAPSSPKVEWRLISSANTTLGREDGRVFTLESNRDDPEAENPSRFREFKLRPEQLRSLHWMIEQEANPKPWVEEEVAEAPIPQLGWTAEAKVSREVVVRGGVVADAVGYGKTAITLGLIASRRAEDKNLPEDDERIAIKATLIVVPKHLSEQWPDEVEKFMQPKLKTLVIQNHQHLKKFTIGDFQEADIVIVSESLFTSDVYWPYTADFCASPRDVKTDKKAGRYFRHCVDVAMESLGAQIKRIVEEGTKEAHKAINRARKSRDEDYDHEDIINETRKKANAKAASQGKKVKAPPPKPKSFKRSADVADDEWGFLSSKARNDWTELQGPPLAAFSWARVVLDEFSYTEGAALVGIHTCRGRARWILSGTPPMRDFSEIKSIASLLNVHLGIDDENEGVAEQVSIRNKEATKAEEFRSYCDVRTKAWHARRDDIAQRFLDQFARQNRAEIEEIPLDVEHVGVRLPGAEMAIYRELEHHLYSIDPNLAKLAKIKVDKQSDRDRRLREALGQSKSPEEALLKRCSHFTLDLDEGRLAGEEAPDVCDFIHDLREEQLKDCKQQIKRQILAASHMHRDAVSKGYYNAVNATSRHFAEWVKIIHSTASKDETTPDRSKGDAGADAFLRELAIECGCTSESHIGRPRNSKDKHRSADVALYEEKRGKGETEDTYRVGRTTIVRDAVVVLNRLVKELVGRIRSARYFDTVRRVLRSADSDADSDIAVLSCCGHYGKIADVQEEARWGRCVDPTCGAQVQHLNILTAESLGSDRNSGHYGYKLETLVTLIEKTPKEDRVLVFVQFDDLFAKVHETLVRYGVPTEILQGTASAQAKTLTAFQKKKVSGAKVLLLRATDSSSSGANLTMANWAFFVSPLLTDSKAKYQALATQAIGRIHRYGQLKRAKVVHLLTHATLDMPTFEQMNDISHKKLIASVEKRGEIVPPQRERTGKWEPKGSKGGAKKPAAKKASPKKKQASTPPPSDDDASEPESDDGSTNRRAPVKKAAPKKAAGRGKRAASIVISDDDAEESEAAMSDDSEEEEVELTSDESSEDERPKKKKATNKKKGAEDDYSDSDVEVASAPTTPTRKLQPRRSAVAAKAIVEDSEEEEDADDEDMIIAQSPPRKAAAQAKGKAKAAPAKATKKRTIVASSDEEEEAEPAPPASKKTRPSPSSSAASAKPASSTGSGKPSPVKKVRKSFIGVEIPSPKAKKQSQLYAFFKKDLQSKDAKPARETKRKADALEDAPVAMASGSGSGSGSKAAKKPRQESPVAATSVTDAQKVDEDVVEPEPLAAITEDIVMKEVVSPAAQSATPAEEDEPQQVDVGAAGPEALAEQVAAVTSTSEATAEGSPATPAASDVEQEVGVLEPSSPAAADSPLAESEVGVLDNDEAEEEEEEENLHVDDGDAQAEPAEGADASKSGPPSVGESEESAQSSAGGVSTALTTPAVEHDKQLGAETTESAHSSTAMEGEA</sequence>
<evidence type="ECO:0000313" key="8">
    <source>
        <dbReference type="EMBL" id="POY76103.1"/>
    </source>
</evidence>
<feature type="region of interest" description="Disordered" evidence="6">
    <location>
        <begin position="493"/>
        <end position="525"/>
    </location>
</feature>
<evidence type="ECO:0000256" key="6">
    <source>
        <dbReference type="SAM" id="MobiDB-lite"/>
    </source>
</evidence>
<feature type="compositionally biased region" description="Basic and acidic residues" evidence="6">
    <location>
        <begin position="22"/>
        <end position="31"/>
    </location>
</feature>
<feature type="compositionally biased region" description="Basic and acidic residues" evidence="6">
    <location>
        <begin position="2032"/>
        <end position="2051"/>
    </location>
</feature>
<dbReference type="SUPFAM" id="SSF52540">
    <property type="entry name" value="P-loop containing nucleoside triphosphate hydrolases"/>
    <property type="match status" value="2"/>
</dbReference>
<dbReference type="Pfam" id="PF00145">
    <property type="entry name" value="DNA_methylase"/>
    <property type="match status" value="1"/>
</dbReference>
<keyword evidence="4" id="KW-0378">Hydrolase</keyword>
<evidence type="ECO:0000256" key="2">
    <source>
        <dbReference type="ARBA" id="ARBA00022679"/>
    </source>
</evidence>
<evidence type="ECO:0000313" key="9">
    <source>
        <dbReference type="Proteomes" id="UP000237144"/>
    </source>
</evidence>
<dbReference type="GO" id="GO:0008168">
    <property type="term" value="F:methyltransferase activity"/>
    <property type="evidence" value="ECO:0007669"/>
    <property type="project" value="UniProtKB-KW"/>
</dbReference>
<feature type="compositionally biased region" description="Acidic residues" evidence="6">
    <location>
        <begin position="2077"/>
        <end position="2088"/>
    </location>
</feature>
<dbReference type="EMBL" id="PJQD01000008">
    <property type="protein sequence ID" value="POY76103.1"/>
    <property type="molecule type" value="Genomic_DNA"/>
</dbReference>
<feature type="compositionally biased region" description="Low complexity" evidence="6">
    <location>
        <begin position="2462"/>
        <end position="2478"/>
    </location>
</feature>
<feature type="region of interest" description="Disordered" evidence="6">
    <location>
        <begin position="338"/>
        <end position="362"/>
    </location>
</feature>
<dbReference type="InterPro" id="IPR000330">
    <property type="entry name" value="SNF2_N"/>
</dbReference>
<feature type="region of interest" description="Disordered" evidence="6">
    <location>
        <begin position="1"/>
        <end position="33"/>
    </location>
</feature>
<feature type="compositionally biased region" description="Basic residues" evidence="6">
    <location>
        <begin position="2055"/>
        <end position="2070"/>
    </location>
</feature>
<feature type="region of interest" description="Disordered" evidence="6">
    <location>
        <begin position="2317"/>
        <end position="2383"/>
    </location>
</feature>
<feature type="compositionally biased region" description="Low complexity" evidence="6">
    <location>
        <begin position="2265"/>
        <end position="2284"/>
    </location>
</feature>
<evidence type="ECO:0000256" key="3">
    <source>
        <dbReference type="ARBA" id="ARBA00022741"/>
    </source>
</evidence>
<feature type="region of interest" description="Disordered" evidence="6">
    <location>
        <begin position="2401"/>
        <end position="2568"/>
    </location>
</feature>
<dbReference type="STRING" id="741276.A0A2S5BH78"/>
<organism evidence="8 9">
    <name type="scientific">Rhodotorula taiwanensis</name>
    <dbReference type="NCBI Taxonomy" id="741276"/>
    <lineage>
        <taxon>Eukaryota</taxon>
        <taxon>Fungi</taxon>
        <taxon>Dikarya</taxon>
        <taxon>Basidiomycota</taxon>
        <taxon>Pucciniomycotina</taxon>
        <taxon>Microbotryomycetes</taxon>
        <taxon>Sporidiobolales</taxon>
        <taxon>Sporidiobolaceae</taxon>
        <taxon>Rhodotorula</taxon>
    </lineage>
</organism>
<keyword evidence="2" id="KW-0808">Transferase</keyword>
<gene>
    <name evidence="8" type="ORF">BMF94_0826</name>
</gene>
<dbReference type="Gene3D" id="3.40.50.150">
    <property type="entry name" value="Vaccinia Virus protein VP39"/>
    <property type="match status" value="1"/>
</dbReference>
<dbReference type="GO" id="GO:0005524">
    <property type="term" value="F:ATP binding"/>
    <property type="evidence" value="ECO:0007669"/>
    <property type="project" value="UniProtKB-KW"/>
</dbReference>
<feature type="region of interest" description="Disordered" evidence="6">
    <location>
        <begin position="2032"/>
        <end position="2290"/>
    </location>
</feature>
<dbReference type="SMART" id="SM00487">
    <property type="entry name" value="DEXDc"/>
    <property type="match status" value="1"/>
</dbReference>
<accession>A0A2S5BH78</accession>
<feature type="region of interest" description="Disordered" evidence="6">
    <location>
        <begin position="1379"/>
        <end position="1406"/>
    </location>
</feature>
<protein>
    <recommendedName>
        <fullName evidence="7">Helicase C-terminal domain-containing protein</fullName>
    </recommendedName>
</protein>
<keyword evidence="9" id="KW-1185">Reference proteome</keyword>
<dbReference type="InterPro" id="IPR050628">
    <property type="entry name" value="SNF2_RAD54_helicase_TF"/>
</dbReference>
<dbReference type="SUPFAM" id="SSF53335">
    <property type="entry name" value="S-adenosyl-L-methionine-dependent methyltransferases"/>
    <property type="match status" value="1"/>
</dbReference>
<feature type="compositionally biased region" description="Low complexity" evidence="6">
    <location>
        <begin position="2221"/>
        <end position="2236"/>
    </location>
</feature>
<feature type="compositionally biased region" description="Basic residues" evidence="6">
    <location>
        <begin position="2095"/>
        <end position="2111"/>
    </location>
</feature>
<dbReference type="GO" id="GO:0016787">
    <property type="term" value="F:hydrolase activity"/>
    <property type="evidence" value="ECO:0007669"/>
    <property type="project" value="UniProtKB-KW"/>
</dbReference>
<dbReference type="InterPro" id="IPR038718">
    <property type="entry name" value="SNF2-like_sf"/>
</dbReference>
<dbReference type="Pfam" id="PF00271">
    <property type="entry name" value="Helicase_C"/>
    <property type="match status" value="1"/>
</dbReference>
<dbReference type="InterPro" id="IPR049730">
    <property type="entry name" value="SNF2/RAD54-like_C"/>
</dbReference>
<dbReference type="InterPro" id="IPR014001">
    <property type="entry name" value="Helicase_ATP-bd"/>
</dbReference>
<feature type="compositionally biased region" description="Acidic residues" evidence="6">
    <location>
        <begin position="2118"/>
        <end position="2147"/>
    </location>
</feature>
<comment type="caution">
    <text evidence="8">The sequence shown here is derived from an EMBL/GenBank/DDBJ whole genome shotgun (WGS) entry which is preliminary data.</text>
</comment>
<dbReference type="Gene3D" id="3.40.50.300">
    <property type="entry name" value="P-loop containing nucleotide triphosphate hydrolases"/>
    <property type="match status" value="1"/>
</dbReference>
<dbReference type="Proteomes" id="UP000237144">
    <property type="component" value="Unassembled WGS sequence"/>
</dbReference>
<dbReference type="InterPro" id="IPR001650">
    <property type="entry name" value="Helicase_C-like"/>
</dbReference>
<dbReference type="PROSITE" id="PS51194">
    <property type="entry name" value="HELICASE_CTER"/>
    <property type="match status" value="1"/>
</dbReference>
<dbReference type="InterPro" id="IPR029063">
    <property type="entry name" value="SAM-dependent_MTases_sf"/>
</dbReference>
<name>A0A2S5BH78_9BASI</name>
<dbReference type="InterPro" id="IPR001525">
    <property type="entry name" value="C5_MeTfrase"/>
</dbReference>
<dbReference type="OrthoDB" id="423221at2759"/>
<evidence type="ECO:0000259" key="7">
    <source>
        <dbReference type="PROSITE" id="PS51194"/>
    </source>
</evidence>
<feature type="compositionally biased region" description="Low complexity" evidence="6">
    <location>
        <begin position="2514"/>
        <end position="2536"/>
    </location>
</feature>
<keyword evidence="3" id="KW-0547">Nucleotide-binding</keyword>
<dbReference type="PANTHER" id="PTHR45626:SF26">
    <property type="entry name" value="FAMILY HELICASE, PUTATIVE (AFU_ORTHOLOGUE AFUA_2G09120)-RELATED"/>
    <property type="match status" value="1"/>
</dbReference>
<keyword evidence="5" id="KW-0067">ATP-binding</keyword>
<evidence type="ECO:0000256" key="5">
    <source>
        <dbReference type="ARBA" id="ARBA00022840"/>
    </source>
</evidence>
<evidence type="ECO:0000256" key="1">
    <source>
        <dbReference type="ARBA" id="ARBA00022603"/>
    </source>
</evidence>
<feature type="compositionally biased region" description="Acidic residues" evidence="6">
    <location>
        <begin position="2199"/>
        <end position="2212"/>
    </location>
</feature>